<dbReference type="Pfam" id="PF08388">
    <property type="entry name" value="GIIM"/>
    <property type="match status" value="1"/>
</dbReference>
<dbReference type="EMBL" id="CP104067">
    <property type="protein sequence ID" value="WAH40072.1"/>
    <property type="molecule type" value="Genomic_DNA"/>
</dbReference>
<keyword evidence="2" id="KW-0695">RNA-directed DNA polymerase</keyword>
<dbReference type="Gene3D" id="3.30.70.270">
    <property type="match status" value="1"/>
</dbReference>
<dbReference type="RefSeq" id="WP_268003970.1">
    <property type="nucleotide sequence ID" value="NZ_BSUT01000001.1"/>
</dbReference>
<organism evidence="2 3">
    <name type="scientific">Alicyclobacillus fastidiosus</name>
    <dbReference type="NCBI Taxonomy" id="392011"/>
    <lineage>
        <taxon>Bacteria</taxon>
        <taxon>Bacillati</taxon>
        <taxon>Bacillota</taxon>
        <taxon>Bacilli</taxon>
        <taxon>Bacillales</taxon>
        <taxon>Alicyclobacillaceae</taxon>
        <taxon>Alicyclobacillus</taxon>
    </lineage>
</organism>
<gene>
    <name evidence="2" type="primary">ltrA</name>
    <name evidence="2" type="ORF">NZD89_16950</name>
</gene>
<dbReference type="InterPro" id="IPR043128">
    <property type="entry name" value="Rev_trsase/Diguanyl_cyclase"/>
</dbReference>
<dbReference type="PROSITE" id="PS50878">
    <property type="entry name" value="RT_POL"/>
    <property type="match status" value="1"/>
</dbReference>
<proteinExistence type="predicted"/>
<dbReference type="InterPro" id="IPR043502">
    <property type="entry name" value="DNA/RNA_pol_sf"/>
</dbReference>
<dbReference type="Proteomes" id="UP001164761">
    <property type="component" value="Chromosome"/>
</dbReference>
<dbReference type="GO" id="GO:0003964">
    <property type="term" value="F:RNA-directed DNA polymerase activity"/>
    <property type="evidence" value="ECO:0007669"/>
    <property type="project" value="UniProtKB-KW"/>
</dbReference>
<dbReference type="InterPro" id="IPR000477">
    <property type="entry name" value="RT_dom"/>
</dbReference>
<dbReference type="InterPro" id="IPR030931">
    <property type="entry name" value="Group_II_RT_mat"/>
</dbReference>
<dbReference type="PANTHER" id="PTHR34047:SF8">
    <property type="entry name" value="PROTEIN YKFC"/>
    <property type="match status" value="1"/>
</dbReference>
<keyword evidence="3" id="KW-1185">Reference proteome</keyword>
<sequence length="419" mass="48891">MKADGTGRKIHSLIDKVYHRANLESAWKLVKQNGGSGGIDNVRIADFERVAAEELARLHQQLKQDVYRPIPVRRVNIPKRNKPTETRPLGIPAIRDRVCQQALKNRLEPIFELTFSDCSFGYRPGRSTHQAMRKIYREIMNGCEWVVDADLRDFFGNVQHERLIDMISERISDGRILRLIRQMLEAGYMENGVKFQTVSGTPQGGIVSPLFSNIYLTPFDRAMENKGYRLTRFADDWVVLCKSREEAVKVFADAKVALEALGLTLHPEKTRITHISAGFEFLGYKLKRGKGLTLSQHKVKKGPNRLNIYAIPTEKSVKRFQDTIRQRTKRRLPLTVQELIDRINPVIRGWGNYYRKAHVRKLFNRLQRWIIQRIRSHQYKRWRNGGWRKYPERRLYGEFRLVNLMSLIPDLNLMPASTR</sequence>
<evidence type="ECO:0000313" key="2">
    <source>
        <dbReference type="EMBL" id="WAH40072.1"/>
    </source>
</evidence>
<keyword evidence="2" id="KW-0548">Nucleotidyltransferase</keyword>
<dbReference type="CDD" id="cd01651">
    <property type="entry name" value="RT_G2_intron"/>
    <property type="match status" value="1"/>
</dbReference>
<feature type="domain" description="Reverse transcriptase" evidence="1">
    <location>
        <begin position="58"/>
        <end position="286"/>
    </location>
</feature>
<dbReference type="NCBIfam" id="TIGR04416">
    <property type="entry name" value="group_II_RT_mat"/>
    <property type="match status" value="1"/>
</dbReference>
<evidence type="ECO:0000313" key="3">
    <source>
        <dbReference type="Proteomes" id="UP001164761"/>
    </source>
</evidence>
<accession>A0ABY6ZC10</accession>
<name>A0ABY6ZC10_9BACL</name>
<keyword evidence="2" id="KW-0808">Transferase</keyword>
<dbReference type="PANTHER" id="PTHR34047">
    <property type="entry name" value="NUCLEAR INTRON MATURASE 1, MITOCHONDRIAL-RELATED"/>
    <property type="match status" value="1"/>
</dbReference>
<dbReference type="EC" id="2.7.7.49" evidence="2"/>
<dbReference type="InterPro" id="IPR051083">
    <property type="entry name" value="GrpII_Intron_Splice-Mob/Def"/>
</dbReference>
<dbReference type="Pfam" id="PF00078">
    <property type="entry name" value="RVT_1"/>
    <property type="match status" value="1"/>
</dbReference>
<reference evidence="2" key="1">
    <citation type="submission" date="2022-08" db="EMBL/GenBank/DDBJ databases">
        <title>Alicyclobacillus fastidiosus DSM 17978, complete genome.</title>
        <authorList>
            <person name="Wang Q."/>
            <person name="Cai R."/>
            <person name="Wang Z."/>
        </authorList>
    </citation>
    <scope>NUCLEOTIDE SEQUENCE</scope>
    <source>
        <strain evidence="2">DSM 17978</strain>
    </source>
</reference>
<dbReference type="SUPFAM" id="SSF56672">
    <property type="entry name" value="DNA/RNA polymerases"/>
    <property type="match status" value="1"/>
</dbReference>
<evidence type="ECO:0000259" key="1">
    <source>
        <dbReference type="PROSITE" id="PS50878"/>
    </source>
</evidence>
<protein>
    <submittedName>
        <fullName evidence="2">Group II intron reverse transcriptase/maturase</fullName>
        <ecNumber evidence="2">2.7.7.49</ecNumber>
    </submittedName>
</protein>
<dbReference type="InterPro" id="IPR013597">
    <property type="entry name" value="Mat_intron_G2"/>
</dbReference>